<dbReference type="EMBL" id="JBHRSW010000021">
    <property type="protein sequence ID" value="MFC3122390.1"/>
    <property type="molecule type" value="Genomic_DNA"/>
</dbReference>
<evidence type="ECO:0000256" key="2">
    <source>
        <dbReference type="RuleBase" id="RU362080"/>
    </source>
</evidence>
<comment type="caution">
    <text evidence="4">The sequence shown here is derived from an EMBL/GenBank/DDBJ whole genome shotgun (WGS) entry which is preliminary data.</text>
</comment>
<feature type="compositionally biased region" description="Polar residues" evidence="3">
    <location>
        <begin position="1"/>
        <end position="14"/>
    </location>
</feature>
<dbReference type="Gene3D" id="3.40.1620.10">
    <property type="entry name" value="YefM-like domain"/>
    <property type="match status" value="1"/>
</dbReference>
<evidence type="ECO:0000313" key="4">
    <source>
        <dbReference type="EMBL" id="MFC3122390.1"/>
    </source>
</evidence>
<dbReference type="RefSeq" id="WP_376920519.1">
    <property type="nucleotide sequence ID" value="NZ_JBHRSW010000021.1"/>
</dbReference>
<comment type="function">
    <text evidence="2">Antitoxin component of a type II toxin-antitoxin (TA) system.</text>
</comment>
<organism evidence="4 5">
    <name type="scientific">Agaribacter flavus</name>
    <dbReference type="NCBI Taxonomy" id="1902781"/>
    <lineage>
        <taxon>Bacteria</taxon>
        <taxon>Pseudomonadati</taxon>
        <taxon>Pseudomonadota</taxon>
        <taxon>Gammaproteobacteria</taxon>
        <taxon>Alteromonadales</taxon>
        <taxon>Alteromonadaceae</taxon>
        <taxon>Agaribacter</taxon>
    </lineage>
</organism>
<dbReference type="InterPro" id="IPR006442">
    <property type="entry name" value="Antitoxin_Phd/YefM"/>
</dbReference>
<dbReference type="Proteomes" id="UP001595478">
    <property type="component" value="Unassembled WGS sequence"/>
</dbReference>
<gene>
    <name evidence="4" type="ORF">ACFOHL_12235</name>
</gene>
<dbReference type="SUPFAM" id="SSF143120">
    <property type="entry name" value="YefM-like"/>
    <property type="match status" value="1"/>
</dbReference>
<comment type="similarity">
    <text evidence="1 2">Belongs to the phD/YefM antitoxin family.</text>
</comment>
<accession>A0ABV7FT95</accession>
<evidence type="ECO:0000256" key="3">
    <source>
        <dbReference type="SAM" id="MobiDB-lite"/>
    </source>
</evidence>
<evidence type="ECO:0000256" key="1">
    <source>
        <dbReference type="ARBA" id="ARBA00009981"/>
    </source>
</evidence>
<sequence>MQTVTSQAFNQNPTAVKRSANKGPVRITERGKVSHVLLSIDDYEAITGQSVNIVDMLAMRAEVDNFEFEKLNVSSIKPLEFD</sequence>
<feature type="region of interest" description="Disordered" evidence="3">
    <location>
        <begin position="1"/>
        <end position="23"/>
    </location>
</feature>
<name>A0ABV7FT95_9ALTE</name>
<reference evidence="5" key="1">
    <citation type="journal article" date="2019" name="Int. J. Syst. Evol. Microbiol.">
        <title>The Global Catalogue of Microorganisms (GCM) 10K type strain sequencing project: providing services to taxonomists for standard genome sequencing and annotation.</title>
        <authorList>
            <consortium name="The Broad Institute Genomics Platform"/>
            <consortium name="The Broad Institute Genome Sequencing Center for Infectious Disease"/>
            <person name="Wu L."/>
            <person name="Ma J."/>
        </authorList>
    </citation>
    <scope>NUCLEOTIDE SEQUENCE [LARGE SCALE GENOMIC DNA]</scope>
    <source>
        <strain evidence="5">KCTC 52473</strain>
    </source>
</reference>
<proteinExistence type="inferred from homology"/>
<dbReference type="Pfam" id="PF02604">
    <property type="entry name" value="PhdYeFM_antitox"/>
    <property type="match status" value="1"/>
</dbReference>
<keyword evidence="5" id="KW-1185">Reference proteome</keyword>
<dbReference type="InterPro" id="IPR036165">
    <property type="entry name" value="YefM-like_sf"/>
</dbReference>
<dbReference type="NCBIfam" id="TIGR01552">
    <property type="entry name" value="phd_fam"/>
    <property type="match status" value="1"/>
</dbReference>
<protein>
    <recommendedName>
        <fullName evidence="2">Antitoxin</fullName>
    </recommendedName>
</protein>
<evidence type="ECO:0000313" key="5">
    <source>
        <dbReference type="Proteomes" id="UP001595478"/>
    </source>
</evidence>